<comment type="caution">
    <text evidence="1">The sequence shown here is derived from an EMBL/GenBank/DDBJ whole genome shotgun (WGS) entry which is preliminary data.</text>
</comment>
<organism evidence="1 2">
    <name type="scientific">Paenibacillus ginsengarvi</name>
    <dbReference type="NCBI Taxonomy" id="400777"/>
    <lineage>
        <taxon>Bacteria</taxon>
        <taxon>Bacillati</taxon>
        <taxon>Bacillota</taxon>
        <taxon>Bacilli</taxon>
        <taxon>Bacillales</taxon>
        <taxon>Paenibacillaceae</taxon>
        <taxon>Paenibacillus</taxon>
    </lineage>
</organism>
<sequence length="70" mass="7831">MNEHEVMQIMGRLPDNIILHSSGGMKSKTWKCSTCKTIHESEQEVRPPSPCGCGSRFFEKILPKAIVATE</sequence>
<evidence type="ECO:0000313" key="2">
    <source>
        <dbReference type="Proteomes" id="UP000282311"/>
    </source>
</evidence>
<reference evidence="1 2" key="1">
    <citation type="journal article" date="2007" name="Int. J. Syst. Evol. Microbiol.">
        <title>Paenibacillus ginsengarvi sp. nov., isolated from soil from ginseng cultivation.</title>
        <authorList>
            <person name="Yoon M.H."/>
            <person name="Ten L.N."/>
            <person name="Im W.T."/>
        </authorList>
    </citation>
    <scope>NUCLEOTIDE SEQUENCE [LARGE SCALE GENOMIC DNA]</scope>
    <source>
        <strain evidence="1 2">KCTC 13059</strain>
    </source>
</reference>
<gene>
    <name evidence="1" type="ORF">D7M11_02045</name>
</gene>
<dbReference type="AlphaFoldDB" id="A0A3B0CNS4"/>
<dbReference type="Proteomes" id="UP000282311">
    <property type="component" value="Unassembled WGS sequence"/>
</dbReference>
<dbReference type="EMBL" id="RBAH01000001">
    <property type="protein sequence ID" value="RKN86762.1"/>
    <property type="molecule type" value="Genomic_DNA"/>
</dbReference>
<keyword evidence="2" id="KW-1185">Reference proteome</keyword>
<accession>A0A3B0CNS4</accession>
<dbReference type="RefSeq" id="WP_120745469.1">
    <property type="nucleotide sequence ID" value="NZ_RBAH01000001.1"/>
</dbReference>
<proteinExistence type="predicted"/>
<name>A0A3B0CNS4_9BACL</name>
<protein>
    <submittedName>
        <fullName evidence="1">Uncharacterized protein</fullName>
    </submittedName>
</protein>
<evidence type="ECO:0000313" key="1">
    <source>
        <dbReference type="EMBL" id="RKN86762.1"/>
    </source>
</evidence>